<evidence type="ECO:0000313" key="3">
    <source>
        <dbReference type="Proteomes" id="UP001378592"/>
    </source>
</evidence>
<dbReference type="EMBL" id="JAZDUA010000028">
    <property type="protein sequence ID" value="KAK7872159.1"/>
    <property type="molecule type" value="Genomic_DNA"/>
</dbReference>
<feature type="chain" id="PRO_5042917922" description="Accessory gland protein" evidence="1">
    <location>
        <begin position="19"/>
        <end position="260"/>
    </location>
</feature>
<sequence>MRVNSVMLLPVVLAAVLAEEGGGKEGEGRRIRKKEEPKLSVMKCCRADQMLSSDGRKCVDATWPANETQPLLNKTFLGRPFNERWLSRWLPRGIALNRVHVVLVDALQYVAEKPLVRKVEDAVIWDERQAEKEGASYWRSNRVVFYEFGILRPFRSDTRLLIFSRVAYEWTRNACVDAAQEPLAPFVVLIRANCGFDDCIVKCCDQGQVFALQGGGWKCQEDAKGYWTPTNATFSSVVLPETSFQYGYSIHNLYERLKKV</sequence>
<gene>
    <name evidence="2" type="ORF">R5R35_001725</name>
</gene>
<comment type="caution">
    <text evidence="2">The sequence shown here is derived from an EMBL/GenBank/DDBJ whole genome shotgun (WGS) entry which is preliminary data.</text>
</comment>
<dbReference type="AlphaFoldDB" id="A0AAN9ZG00"/>
<evidence type="ECO:0000256" key="1">
    <source>
        <dbReference type="SAM" id="SignalP"/>
    </source>
</evidence>
<organism evidence="2 3">
    <name type="scientific">Gryllus longicercus</name>
    <dbReference type="NCBI Taxonomy" id="2509291"/>
    <lineage>
        <taxon>Eukaryota</taxon>
        <taxon>Metazoa</taxon>
        <taxon>Ecdysozoa</taxon>
        <taxon>Arthropoda</taxon>
        <taxon>Hexapoda</taxon>
        <taxon>Insecta</taxon>
        <taxon>Pterygota</taxon>
        <taxon>Neoptera</taxon>
        <taxon>Polyneoptera</taxon>
        <taxon>Orthoptera</taxon>
        <taxon>Ensifera</taxon>
        <taxon>Gryllidea</taxon>
        <taxon>Grylloidea</taxon>
        <taxon>Gryllidae</taxon>
        <taxon>Gryllinae</taxon>
        <taxon>Gryllus</taxon>
    </lineage>
</organism>
<proteinExistence type="predicted"/>
<keyword evidence="1" id="KW-0732">Signal</keyword>
<evidence type="ECO:0000313" key="2">
    <source>
        <dbReference type="EMBL" id="KAK7872159.1"/>
    </source>
</evidence>
<reference evidence="2 3" key="1">
    <citation type="submission" date="2024-03" db="EMBL/GenBank/DDBJ databases">
        <title>The genome assembly and annotation of the cricket Gryllus longicercus Weissman &amp; Gray.</title>
        <authorList>
            <person name="Szrajer S."/>
            <person name="Gray D."/>
            <person name="Ylla G."/>
        </authorList>
    </citation>
    <scope>NUCLEOTIDE SEQUENCE [LARGE SCALE GENOMIC DNA]</scope>
    <source>
        <strain evidence="2">DAG 2021-001</strain>
        <tissue evidence="2">Whole body minus gut</tissue>
    </source>
</reference>
<protein>
    <recommendedName>
        <fullName evidence="4">Accessory gland protein</fullName>
    </recommendedName>
</protein>
<evidence type="ECO:0008006" key="4">
    <source>
        <dbReference type="Google" id="ProtNLM"/>
    </source>
</evidence>
<accession>A0AAN9ZG00</accession>
<name>A0AAN9ZG00_9ORTH</name>
<keyword evidence="3" id="KW-1185">Reference proteome</keyword>
<feature type="signal peptide" evidence="1">
    <location>
        <begin position="1"/>
        <end position="18"/>
    </location>
</feature>
<dbReference type="Proteomes" id="UP001378592">
    <property type="component" value="Unassembled WGS sequence"/>
</dbReference>